<keyword evidence="4 6" id="KW-1133">Transmembrane helix</keyword>
<feature type="transmembrane region" description="Helical" evidence="6">
    <location>
        <begin position="12"/>
        <end position="34"/>
    </location>
</feature>
<organism evidence="7 8">
    <name type="scientific">Rubrobacter taiwanensis</name>
    <dbReference type="NCBI Taxonomy" id="185139"/>
    <lineage>
        <taxon>Bacteria</taxon>
        <taxon>Bacillati</taxon>
        <taxon>Actinomycetota</taxon>
        <taxon>Rubrobacteria</taxon>
        <taxon>Rubrobacterales</taxon>
        <taxon>Rubrobacteraceae</taxon>
        <taxon>Rubrobacter</taxon>
    </lineage>
</organism>
<evidence type="ECO:0000256" key="4">
    <source>
        <dbReference type="ARBA" id="ARBA00022989"/>
    </source>
</evidence>
<name>A0A4R1BRZ4_9ACTN</name>
<dbReference type="GO" id="GO:0016020">
    <property type="term" value="C:membrane"/>
    <property type="evidence" value="ECO:0007669"/>
    <property type="project" value="UniProtKB-SubCell"/>
</dbReference>
<evidence type="ECO:0000256" key="3">
    <source>
        <dbReference type="ARBA" id="ARBA00022692"/>
    </source>
</evidence>
<dbReference type="InterPro" id="IPR022301">
    <property type="entry name" value="Integral_membrane_YjbE"/>
</dbReference>
<feature type="transmembrane region" description="Helical" evidence="6">
    <location>
        <begin position="165"/>
        <end position="183"/>
    </location>
</feature>
<dbReference type="Proteomes" id="UP000295244">
    <property type="component" value="Unassembled WGS sequence"/>
</dbReference>
<protein>
    <submittedName>
        <fullName evidence="7">TerC family protein</fullName>
    </submittedName>
</protein>
<dbReference type="InterPro" id="IPR005496">
    <property type="entry name" value="Integral_membrane_TerC"/>
</dbReference>
<comment type="caution">
    <text evidence="7">The sequence shown here is derived from an EMBL/GenBank/DDBJ whole genome shotgun (WGS) entry which is preliminary data.</text>
</comment>
<dbReference type="Pfam" id="PF03741">
    <property type="entry name" value="TerC"/>
    <property type="match status" value="1"/>
</dbReference>
<dbReference type="AlphaFoldDB" id="A0A4R1BRZ4"/>
<keyword evidence="3 6" id="KW-0812">Transmembrane</keyword>
<dbReference type="OrthoDB" id="5295733at2"/>
<keyword evidence="8" id="KW-1185">Reference proteome</keyword>
<feature type="transmembrane region" description="Helical" evidence="6">
    <location>
        <begin position="195"/>
        <end position="216"/>
    </location>
</feature>
<gene>
    <name evidence="7" type="ORF">E0L93_01530</name>
</gene>
<feature type="transmembrane region" description="Helical" evidence="6">
    <location>
        <begin position="72"/>
        <end position="90"/>
    </location>
</feature>
<evidence type="ECO:0000256" key="1">
    <source>
        <dbReference type="ARBA" id="ARBA00004141"/>
    </source>
</evidence>
<dbReference type="PANTHER" id="PTHR30238">
    <property type="entry name" value="MEMBRANE BOUND PREDICTED REDOX MODULATOR"/>
    <property type="match status" value="1"/>
</dbReference>
<reference evidence="7 8" key="1">
    <citation type="submission" date="2019-03" db="EMBL/GenBank/DDBJ databases">
        <title>Whole genome sequence of a novel Rubrobacter taiwanensis strain, isolated from Yellowstone National Park.</title>
        <authorList>
            <person name="Freed S."/>
            <person name="Ramaley R.F."/>
            <person name="Kyndt J.A."/>
        </authorList>
    </citation>
    <scope>NUCLEOTIDE SEQUENCE [LARGE SCALE GENOMIC DNA]</scope>
    <source>
        <strain evidence="7 8">Yellowstone</strain>
    </source>
</reference>
<accession>A0A4R1BRZ4</accession>
<evidence type="ECO:0000313" key="7">
    <source>
        <dbReference type="EMBL" id="TCJ20569.1"/>
    </source>
</evidence>
<evidence type="ECO:0000313" key="8">
    <source>
        <dbReference type="Proteomes" id="UP000295244"/>
    </source>
</evidence>
<evidence type="ECO:0000256" key="2">
    <source>
        <dbReference type="ARBA" id="ARBA00007511"/>
    </source>
</evidence>
<proteinExistence type="inferred from homology"/>
<keyword evidence="5 6" id="KW-0472">Membrane</keyword>
<feature type="transmembrane region" description="Helical" evidence="6">
    <location>
        <begin position="111"/>
        <end position="130"/>
    </location>
</feature>
<evidence type="ECO:0000256" key="5">
    <source>
        <dbReference type="ARBA" id="ARBA00023136"/>
    </source>
</evidence>
<sequence length="230" mass="25130">MEFINLDTLWRFAGILLIDLILSGDNAVVIALAVRSLQGPARRRAILLGVAGAILLRIFFALIISYLLAIPFLQVAGGLLLLWIAWRLVFQEHDGHEEVREARSLWDAVKIIILADVVMSLDNVVALVGVAGGNVWLVAIGIALTIPLVIFGSTILAALMDRFPWIAYAGAALLVWVSVEMIFHDRATKDIAEFMGVFAVRAVGVVAVLAFLALVLHFRRVRRKKSEGAA</sequence>
<feature type="transmembrane region" description="Helical" evidence="6">
    <location>
        <begin position="136"/>
        <end position="158"/>
    </location>
</feature>
<dbReference type="NCBIfam" id="TIGR03717">
    <property type="entry name" value="R_switched_YjbE"/>
    <property type="match status" value="1"/>
</dbReference>
<evidence type="ECO:0000256" key="6">
    <source>
        <dbReference type="SAM" id="Phobius"/>
    </source>
</evidence>
<comment type="similarity">
    <text evidence="2">Belongs to the TerC family.</text>
</comment>
<dbReference type="PANTHER" id="PTHR30238:SF4">
    <property type="entry name" value="SLL1022 PROTEIN"/>
    <property type="match status" value="1"/>
</dbReference>
<feature type="transmembrane region" description="Helical" evidence="6">
    <location>
        <begin position="46"/>
        <end position="66"/>
    </location>
</feature>
<dbReference type="EMBL" id="SKBU01000003">
    <property type="protein sequence ID" value="TCJ20569.1"/>
    <property type="molecule type" value="Genomic_DNA"/>
</dbReference>
<comment type="subcellular location">
    <subcellularLocation>
        <location evidence="1">Membrane</location>
        <topology evidence="1">Multi-pass membrane protein</topology>
    </subcellularLocation>
</comment>